<dbReference type="STRING" id="290317.Cpha266_2143"/>
<evidence type="ECO:0000313" key="2">
    <source>
        <dbReference type="Proteomes" id="UP000008701"/>
    </source>
</evidence>
<dbReference type="InterPro" id="IPR032676">
    <property type="entry name" value="YkuD_2"/>
</dbReference>
<keyword evidence="2" id="KW-1185">Reference proteome</keyword>
<dbReference type="KEGG" id="cph:Cpha266_2143"/>
<accession>A1BIC1</accession>
<dbReference type="AlphaFoldDB" id="A1BIC1"/>
<dbReference type="PANTHER" id="PTHR38477">
    <property type="entry name" value="HYPOTHETICAL EXPORTED PROTEIN"/>
    <property type="match status" value="1"/>
</dbReference>
<dbReference type="Pfam" id="PF13645">
    <property type="entry name" value="YkuD_2"/>
    <property type="match status" value="1"/>
</dbReference>
<dbReference type="RefSeq" id="WP_011745947.1">
    <property type="nucleotide sequence ID" value="NC_008639.1"/>
</dbReference>
<dbReference type="Proteomes" id="UP000008701">
    <property type="component" value="Chromosome"/>
</dbReference>
<organism evidence="1 2">
    <name type="scientific">Chlorobium phaeobacteroides (strain DSM 266 / SMG 266 / 2430)</name>
    <dbReference type="NCBI Taxonomy" id="290317"/>
    <lineage>
        <taxon>Bacteria</taxon>
        <taxon>Pseudomonadati</taxon>
        <taxon>Chlorobiota</taxon>
        <taxon>Chlorobiia</taxon>
        <taxon>Chlorobiales</taxon>
        <taxon>Chlorobiaceae</taxon>
        <taxon>Chlorobium/Pelodictyon group</taxon>
        <taxon>Chlorobium</taxon>
    </lineage>
</organism>
<dbReference type="eggNOG" id="COG1376">
    <property type="taxonomic scope" value="Bacteria"/>
</dbReference>
<dbReference type="PANTHER" id="PTHR38477:SF1">
    <property type="entry name" value="MUREIN L,D-TRANSPEPTIDASE CATALYTIC DOMAIN FAMILY PROTEIN"/>
    <property type="match status" value="1"/>
</dbReference>
<gene>
    <name evidence="1" type="ordered locus">Cpha266_2143</name>
</gene>
<sequence precursor="true">MIIFRLIAIVLFFVTAMPVPGFSLSVQKKPVPQQTPSFSLFPELQNKIDPKVFTMALAGYHSLKQQGKVARDGLLTIIDFNRPSVDERMFVIDINRGRLLYSGLVAHGSGSGENYAYSFSNQSGSHQSSLGFYTTGQTYDGRNGYSLRLLGMERGINDNAERRSIVIHGADYVSHDYIRRTGRLGRSQGCPAVSLDSYQEVIDLIKGGSCLFIYHNDVEYTSASSLLNPDIARFQAGYGGQS</sequence>
<proteinExistence type="predicted"/>
<protein>
    <recommendedName>
        <fullName evidence="3">Murein L,D-transpeptidase catalytic domain family protein</fullName>
    </recommendedName>
</protein>
<dbReference type="HOGENOM" id="CLU_080995_1_0_10"/>
<reference evidence="1 2" key="1">
    <citation type="submission" date="2006-12" db="EMBL/GenBank/DDBJ databases">
        <title>Complete sequence of Chlorobium phaeobacteroides DSM 266.</title>
        <authorList>
            <consortium name="US DOE Joint Genome Institute"/>
            <person name="Copeland A."/>
            <person name="Lucas S."/>
            <person name="Lapidus A."/>
            <person name="Barry K."/>
            <person name="Detter J.C."/>
            <person name="Glavina del Rio T."/>
            <person name="Hammon N."/>
            <person name="Israni S."/>
            <person name="Pitluck S."/>
            <person name="Goltsman E."/>
            <person name="Schmutz J."/>
            <person name="Larimer F."/>
            <person name="Land M."/>
            <person name="Hauser L."/>
            <person name="Mikhailova N."/>
            <person name="Li T."/>
            <person name="Overmann J."/>
            <person name="Bryant D.A."/>
            <person name="Richardson P."/>
        </authorList>
    </citation>
    <scope>NUCLEOTIDE SEQUENCE [LARGE SCALE GENOMIC DNA]</scope>
    <source>
        <strain evidence="1 2">DSM 266</strain>
    </source>
</reference>
<evidence type="ECO:0008006" key="3">
    <source>
        <dbReference type="Google" id="ProtNLM"/>
    </source>
</evidence>
<evidence type="ECO:0000313" key="1">
    <source>
        <dbReference type="EMBL" id="ABL66148.1"/>
    </source>
</evidence>
<dbReference type="EMBL" id="CP000492">
    <property type="protein sequence ID" value="ABL66148.1"/>
    <property type="molecule type" value="Genomic_DNA"/>
</dbReference>
<name>A1BIC1_CHLPD</name>